<feature type="compositionally biased region" description="Pro residues" evidence="1">
    <location>
        <begin position="404"/>
        <end position="413"/>
    </location>
</feature>
<feature type="region of interest" description="Disordered" evidence="1">
    <location>
        <begin position="447"/>
        <end position="471"/>
    </location>
</feature>
<dbReference type="EMBL" id="BAAANN010000059">
    <property type="protein sequence ID" value="GAA1991467.1"/>
    <property type="molecule type" value="Genomic_DNA"/>
</dbReference>
<protein>
    <submittedName>
        <fullName evidence="2">Uncharacterized protein</fullName>
    </submittedName>
</protein>
<feature type="compositionally biased region" description="Acidic residues" evidence="1">
    <location>
        <begin position="414"/>
        <end position="424"/>
    </location>
</feature>
<keyword evidence="3" id="KW-1185">Reference proteome</keyword>
<comment type="caution">
    <text evidence="2">The sequence shown here is derived from an EMBL/GenBank/DDBJ whole genome shotgun (WGS) entry which is preliminary data.</text>
</comment>
<evidence type="ECO:0000256" key="1">
    <source>
        <dbReference type="SAM" id="MobiDB-lite"/>
    </source>
</evidence>
<sequence>MSLLTRLRRFSHTGKGGGVTEIGDVAVVHAGDGGTGEARALAAALPADPAHQVVVADLPCESPVEVWEAVAAAVPRDHRPVRLIPGRQPLEIGATVPPWFAQRLGRPVLAAYGRVHHGAGGALFVHSGPRTGWGWFQPGQAPEWAAKRFPSPAWESPALAEVVAAGAGAVAEPVPAGMWIHPPGPGERFARERARLASALPCQQETPVFVLGSDEVPGLELGDVAAFWRALPPEVRGKAWFAVIGGVVVPGGGAAGPALAAAIGAEVSCYNGIPLGSPDSPAVLAPRRDGGRGWYPFARGLAYRPGDTRPRLRGHRAPIGGLPEIAPGVYRYAPDVAIEIVQAGLWVRPLENTGAGTAWSVPLDPACAVVLYETTVQEKAERMHGVAQELVRRLETPARTVPTAVPPMPPAAEPEPEEKEEAVADDAADTGLPLLSRLLETTVMAVPVRPSGPPLSGLSARLEGLTDERGH</sequence>
<accession>A0ABN2STT4</accession>
<evidence type="ECO:0000313" key="3">
    <source>
        <dbReference type="Proteomes" id="UP001501116"/>
    </source>
</evidence>
<reference evidence="2 3" key="1">
    <citation type="journal article" date="2019" name="Int. J. Syst. Evol. Microbiol.">
        <title>The Global Catalogue of Microorganisms (GCM) 10K type strain sequencing project: providing services to taxonomists for standard genome sequencing and annotation.</title>
        <authorList>
            <consortium name="The Broad Institute Genomics Platform"/>
            <consortium name="The Broad Institute Genome Sequencing Center for Infectious Disease"/>
            <person name="Wu L."/>
            <person name="Ma J."/>
        </authorList>
    </citation>
    <scope>NUCLEOTIDE SEQUENCE [LARGE SCALE GENOMIC DNA]</scope>
    <source>
        <strain evidence="2 3">JCM 14545</strain>
    </source>
</reference>
<dbReference type="RefSeq" id="WP_344431317.1">
    <property type="nucleotide sequence ID" value="NZ_BAAANN010000059.1"/>
</dbReference>
<dbReference type="Proteomes" id="UP001501116">
    <property type="component" value="Unassembled WGS sequence"/>
</dbReference>
<name>A0ABN2STT4_9PSEU</name>
<gene>
    <name evidence="2" type="ORF">GCM10009754_82580</name>
</gene>
<evidence type="ECO:0000313" key="2">
    <source>
        <dbReference type="EMBL" id="GAA1991467.1"/>
    </source>
</evidence>
<organism evidence="2 3">
    <name type="scientific">Amycolatopsis minnesotensis</name>
    <dbReference type="NCBI Taxonomy" id="337894"/>
    <lineage>
        <taxon>Bacteria</taxon>
        <taxon>Bacillati</taxon>
        <taxon>Actinomycetota</taxon>
        <taxon>Actinomycetes</taxon>
        <taxon>Pseudonocardiales</taxon>
        <taxon>Pseudonocardiaceae</taxon>
        <taxon>Amycolatopsis</taxon>
    </lineage>
</organism>
<feature type="region of interest" description="Disordered" evidence="1">
    <location>
        <begin position="400"/>
        <end position="424"/>
    </location>
</feature>
<proteinExistence type="predicted"/>